<dbReference type="EMBL" id="LR797411">
    <property type="protein sequence ID" value="CAB4214358.1"/>
    <property type="molecule type" value="Genomic_DNA"/>
</dbReference>
<reference evidence="2" key="1">
    <citation type="submission" date="2020-05" db="EMBL/GenBank/DDBJ databases">
        <authorList>
            <person name="Chiriac C."/>
            <person name="Salcher M."/>
            <person name="Ghai R."/>
            <person name="Kavagutti S V."/>
        </authorList>
    </citation>
    <scope>NUCLEOTIDE SEQUENCE</scope>
</reference>
<gene>
    <name evidence="2" type="ORF">UFOVP1100_29</name>
    <name evidence="3" type="ORF">UFOVP1461_32</name>
    <name evidence="4" type="ORF">UFOVP1612_18</name>
    <name evidence="1" type="ORF">UFOVP839_40</name>
</gene>
<dbReference type="EMBL" id="LR797045">
    <property type="protein sequence ID" value="CAB4183596.1"/>
    <property type="molecule type" value="Genomic_DNA"/>
</dbReference>
<evidence type="ECO:0000313" key="1">
    <source>
        <dbReference type="EMBL" id="CAB4166529.1"/>
    </source>
</evidence>
<proteinExistence type="predicted"/>
<evidence type="ECO:0000313" key="2">
    <source>
        <dbReference type="EMBL" id="CAB4183596.1"/>
    </source>
</evidence>
<accession>A0A6J5QM41</accession>
<organism evidence="2">
    <name type="scientific">uncultured Caudovirales phage</name>
    <dbReference type="NCBI Taxonomy" id="2100421"/>
    <lineage>
        <taxon>Viruses</taxon>
        <taxon>Duplodnaviria</taxon>
        <taxon>Heunggongvirae</taxon>
        <taxon>Uroviricota</taxon>
        <taxon>Caudoviricetes</taxon>
        <taxon>Peduoviridae</taxon>
        <taxon>Maltschvirus</taxon>
        <taxon>Maltschvirus maltsch</taxon>
    </lineage>
</organism>
<dbReference type="EMBL" id="LR797476">
    <property type="protein sequence ID" value="CAB4219274.1"/>
    <property type="molecule type" value="Genomic_DNA"/>
</dbReference>
<protein>
    <submittedName>
        <fullName evidence="2">Uncharacterized protein</fullName>
    </submittedName>
</protein>
<name>A0A6J5QM41_9CAUD</name>
<sequence>MLLNIDDVRAYMRHLHATGALYHWDDDPATVAWAVPVDIAEMRANHDAVWRICDPWQLIESDAEMAKLYNIGE</sequence>
<evidence type="ECO:0000313" key="4">
    <source>
        <dbReference type="EMBL" id="CAB4219274.1"/>
    </source>
</evidence>
<dbReference type="EMBL" id="LR796783">
    <property type="protein sequence ID" value="CAB4166529.1"/>
    <property type="molecule type" value="Genomic_DNA"/>
</dbReference>
<evidence type="ECO:0000313" key="3">
    <source>
        <dbReference type="EMBL" id="CAB4214358.1"/>
    </source>
</evidence>